<dbReference type="AlphaFoldDB" id="A0A517Z0D8"/>
<dbReference type="InterPro" id="IPR001602">
    <property type="entry name" value="UPF0047_YjbQ-like"/>
</dbReference>
<gene>
    <name evidence="2" type="ORF">Mal4_02290</name>
</gene>
<dbReference type="PANTHER" id="PTHR30615:SF8">
    <property type="entry name" value="UPF0047 PROTEIN C4A8.02C"/>
    <property type="match status" value="1"/>
</dbReference>
<organism evidence="2 3">
    <name type="scientific">Maioricimonas rarisocia</name>
    <dbReference type="NCBI Taxonomy" id="2528026"/>
    <lineage>
        <taxon>Bacteria</taxon>
        <taxon>Pseudomonadati</taxon>
        <taxon>Planctomycetota</taxon>
        <taxon>Planctomycetia</taxon>
        <taxon>Planctomycetales</taxon>
        <taxon>Planctomycetaceae</taxon>
        <taxon>Maioricimonas</taxon>
    </lineage>
</organism>
<evidence type="ECO:0000313" key="3">
    <source>
        <dbReference type="Proteomes" id="UP000320496"/>
    </source>
</evidence>
<dbReference type="SUPFAM" id="SSF111038">
    <property type="entry name" value="YjbQ-like"/>
    <property type="match status" value="1"/>
</dbReference>
<evidence type="ECO:0000256" key="1">
    <source>
        <dbReference type="ARBA" id="ARBA00005534"/>
    </source>
</evidence>
<dbReference type="EMBL" id="CP036275">
    <property type="protein sequence ID" value="QDU35947.1"/>
    <property type="molecule type" value="Genomic_DNA"/>
</dbReference>
<dbReference type="Pfam" id="PF01894">
    <property type="entry name" value="YjbQ"/>
    <property type="match status" value="1"/>
</dbReference>
<proteinExistence type="inferred from homology"/>
<evidence type="ECO:0008006" key="4">
    <source>
        <dbReference type="Google" id="ProtNLM"/>
    </source>
</evidence>
<dbReference type="Proteomes" id="UP000320496">
    <property type="component" value="Chromosome"/>
</dbReference>
<dbReference type="RefSeq" id="WP_145366661.1">
    <property type="nucleotide sequence ID" value="NZ_CP036275.1"/>
</dbReference>
<reference evidence="2 3" key="1">
    <citation type="submission" date="2019-02" db="EMBL/GenBank/DDBJ databases">
        <title>Deep-cultivation of Planctomycetes and their phenomic and genomic characterization uncovers novel biology.</title>
        <authorList>
            <person name="Wiegand S."/>
            <person name="Jogler M."/>
            <person name="Boedeker C."/>
            <person name="Pinto D."/>
            <person name="Vollmers J."/>
            <person name="Rivas-Marin E."/>
            <person name="Kohn T."/>
            <person name="Peeters S.H."/>
            <person name="Heuer A."/>
            <person name="Rast P."/>
            <person name="Oberbeckmann S."/>
            <person name="Bunk B."/>
            <person name="Jeske O."/>
            <person name="Meyerdierks A."/>
            <person name="Storesund J.E."/>
            <person name="Kallscheuer N."/>
            <person name="Luecker S."/>
            <person name="Lage O.M."/>
            <person name="Pohl T."/>
            <person name="Merkel B.J."/>
            <person name="Hornburger P."/>
            <person name="Mueller R.-W."/>
            <person name="Bruemmer F."/>
            <person name="Labrenz M."/>
            <person name="Spormann A.M."/>
            <person name="Op den Camp H."/>
            <person name="Overmann J."/>
            <person name="Amann R."/>
            <person name="Jetten M.S.M."/>
            <person name="Mascher T."/>
            <person name="Medema M.H."/>
            <person name="Devos D.P."/>
            <person name="Kaster A.-K."/>
            <person name="Ovreas L."/>
            <person name="Rohde M."/>
            <person name="Galperin M.Y."/>
            <person name="Jogler C."/>
        </authorList>
    </citation>
    <scope>NUCLEOTIDE SEQUENCE [LARGE SCALE GENOMIC DNA]</scope>
    <source>
        <strain evidence="2 3">Mal4</strain>
    </source>
</reference>
<protein>
    <recommendedName>
        <fullName evidence="4">Secondary thiamine-phosphate synthase enzyme</fullName>
    </recommendedName>
</protein>
<dbReference type="KEGG" id="mri:Mal4_02290"/>
<name>A0A517Z0D8_9PLAN</name>
<accession>A0A517Z0D8</accession>
<comment type="similarity">
    <text evidence="1">Belongs to the UPF0047 family.</text>
</comment>
<evidence type="ECO:0000313" key="2">
    <source>
        <dbReference type="EMBL" id="QDU35947.1"/>
    </source>
</evidence>
<dbReference type="PANTHER" id="PTHR30615">
    <property type="entry name" value="UNCHARACTERIZED PROTEIN YJBQ-RELATED"/>
    <property type="match status" value="1"/>
</dbReference>
<keyword evidence="3" id="KW-1185">Reference proteome</keyword>
<dbReference type="OrthoDB" id="9801725at2"/>
<sequence length="139" mass="15533">MVTQERIAIDTHSHGQMHDLTDQVRQIVHSSRVSQGMVNVFNVGSTGAIGTIEFEPGLERDLPEMLDRLMPPSPDYGHEQTWHDGNGHSHLQATTLGPSLTVPIDEGDLVLGTWQQIFHLECDIKPRQRTIVVTVYGEE</sequence>
<dbReference type="Gene3D" id="2.60.120.460">
    <property type="entry name" value="YjbQ-like"/>
    <property type="match status" value="1"/>
</dbReference>
<dbReference type="PIRSF" id="PIRSF004681">
    <property type="entry name" value="UCP004681"/>
    <property type="match status" value="1"/>
</dbReference>
<dbReference type="NCBIfam" id="TIGR00149">
    <property type="entry name" value="TIGR00149_YjbQ"/>
    <property type="match status" value="1"/>
</dbReference>
<dbReference type="InterPro" id="IPR035917">
    <property type="entry name" value="YjbQ-like_sf"/>
</dbReference>
<dbReference type="PROSITE" id="PS01314">
    <property type="entry name" value="UPF0047"/>
    <property type="match status" value="1"/>
</dbReference>